<keyword evidence="4 5" id="KW-0472">Membrane</keyword>
<evidence type="ECO:0000256" key="3">
    <source>
        <dbReference type="ARBA" id="ARBA00022989"/>
    </source>
</evidence>
<evidence type="ECO:0000256" key="5">
    <source>
        <dbReference type="SAM" id="Phobius"/>
    </source>
</evidence>
<comment type="subcellular location">
    <subcellularLocation>
        <location evidence="1">Membrane</location>
        <topology evidence="1">Multi-pass membrane protein</topology>
    </subcellularLocation>
</comment>
<sequence length="54" mass="6120">MIGVGELVRQGQIYIATTFTALEVYFMVALMYLAITWTLSIILRQLERRGLAGQ</sequence>
<dbReference type="Proteomes" id="UP000289555">
    <property type="component" value="Chromosome"/>
</dbReference>
<accession>A0ABN5X731</accession>
<name>A0ABN5X731_9GAMM</name>
<gene>
    <name evidence="6" type="ORF">HORIV_73480</name>
</gene>
<reference evidence="7" key="1">
    <citation type="journal article" date="2019" name="Microbiol. Resour. Announc.">
        <title>Complete Genome Sequence of Halomonas olivaria, a Moderately Halophilic Bacterium Isolated from Olive Processing Effluents, Obtained by Nanopore Sequencing.</title>
        <authorList>
            <person name="Nagata S."/>
            <person name="Ii K.M."/>
            <person name="Tsukimi T."/>
            <person name="Miura M.C."/>
            <person name="Galipon J."/>
            <person name="Arakawa K."/>
        </authorList>
    </citation>
    <scope>NUCLEOTIDE SEQUENCE [LARGE SCALE GENOMIC DNA]</scope>
    <source>
        <strain evidence="7">TYRC17</strain>
    </source>
</reference>
<organism evidence="6 7">
    <name type="scientific">Vreelandella olivaria</name>
    <dbReference type="NCBI Taxonomy" id="390919"/>
    <lineage>
        <taxon>Bacteria</taxon>
        <taxon>Pseudomonadati</taxon>
        <taxon>Pseudomonadota</taxon>
        <taxon>Gammaproteobacteria</taxon>
        <taxon>Oceanospirillales</taxon>
        <taxon>Halomonadaceae</taxon>
        <taxon>Vreelandella</taxon>
    </lineage>
</organism>
<dbReference type="InterPro" id="IPR035906">
    <property type="entry name" value="MetI-like_sf"/>
</dbReference>
<feature type="transmembrane region" description="Helical" evidence="5">
    <location>
        <begin position="24"/>
        <end position="43"/>
    </location>
</feature>
<evidence type="ECO:0008006" key="8">
    <source>
        <dbReference type="Google" id="ProtNLM"/>
    </source>
</evidence>
<keyword evidence="2 5" id="KW-0812">Transmembrane</keyword>
<dbReference type="Gene3D" id="1.10.3720.10">
    <property type="entry name" value="MetI-like"/>
    <property type="match status" value="1"/>
</dbReference>
<evidence type="ECO:0000313" key="6">
    <source>
        <dbReference type="EMBL" id="BBI54927.1"/>
    </source>
</evidence>
<dbReference type="EMBL" id="AP019416">
    <property type="protein sequence ID" value="BBI54927.1"/>
    <property type="molecule type" value="Genomic_DNA"/>
</dbReference>
<protein>
    <recommendedName>
        <fullName evidence="8">Amino acid ABC transporter permease</fullName>
    </recommendedName>
</protein>
<proteinExistence type="predicted"/>
<evidence type="ECO:0000256" key="4">
    <source>
        <dbReference type="ARBA" id="ARBA00023136"/>
    </source>
</evidence>
<evidence type="ECO:0000256" key="2">
    <source>
        <dbReference type="ARBA" id="ARBA00022692"/>
    </source>
</evidence>
<evidence type="ECO:0000256" key="1">
    <source>
        <dbReference type="ARBA" id="ARBA00004141"/>
    </source>
</evidence>
<keyword evidence="3 5" id="KW-1133">Transmembrane helix</keyword>
<keyword evidence="7" id="KW-1185">Reference proteome</keyword>
<evidence type="ECO:0000313" key="7">
    <source>
        <dbReference type="Proteomes" id="UP000289555"/>
    </source>
</evidence>